<evidence type="ECO:0000313" key="2">
    <source>
        <dbReference type="EMBL" id="KAH3752869.1"/>
    </source>
</evidence>
<evidence type="ECO:0000313" key="3">
    <source>
        <dbReference type="Proteomes" id="UP000828390"/>
    </source>
</evidence>
<name>A0A9D4DS84_DREPO</name>
<reference evidence="2" key="2">
    <citation type="submission" date="2020-11" db="EMBL/GenBank/DDBJ databases">
        <authorList>
            <person name="McCartney M.A."/>
            <person name="Auch B."/>
            <person name="Kono T."/>
            <person name="Mallez S."/>
            <person name="Becker A."/>
            <person name="Gohl D.M."/>
            <person name="Silverstein K.A.T."/>
            <person name="Koren S."/>
            <person name="Bechman K.B."/>
            <person name="Herman A."/>
            <person name="Abrahante J.E."/>
            <person name="Garbe J."/>
        </authorList>
    </citation>
    <scope>NUCLEOTIDE SEQUENCE</scope>
    <source>
        <strain evidence="2">Duluth1</strain>
        <tissue evidence="2">Whole animal</tissue>
    </source>
</reference>
<protein>
    <submittedName>
        <fullName evidence="2">Uncharacterized protein</fullName>
    </submittedName>
</protein>
<accession>A0A9D4DS84</accession>
<gene>
    <name evidence="2" type="ORF">DPMN_187495</name>
</gene>
<evidence type="ECO:0000256" key="1">
    <source>
        <dbReference type="SAM" id="MobiDB-lite"/>
    </source>
</evidence>
<reference evidence="2" key="1">
    <citation type="journal article" date="2019" name="bioRxiv">
        <title>The Genome of the Zebra Mussel, Dreissena polymorpha: A Resource for Invasive Species Research.</title>
        <authorList>
            <person name="McCartney M.A."/>
            <person name="Auch B."/>
            <person name="Kono T."/>
            <person name="Mallez S."/>
            <person name="Zhang Y."/>
            <person name="Obille A."/>
            <person name="Becker A."/>
            <person name="Abrahante J.E."/>
            <person name="Garbe J."/>
            <person name="Badalamenti J.P."/>
            <person name="Herman A."/>
            <person name="Mangelson H."/>
            <person name="Liachko I."/>
            <person name="Sullivan S."/>
            <person name="Sone E.D."/>
            <person name="Koren S."/>
            <person name="Silverstein K.A.T."/>
            <person name="Beckman K.B."/>
            <person name="Gohl D.M."/>
        </authorList>
    </citation>
    <scope>NUCLEOTIDE SEQUENCE</scope>
    <source>
        <strain evidence="2">Duluth1</strain>
        <tissue evidence="2">Whole animal</tissue>
    </source>
</reference>
<organism evidence="2 3">
    <name type="scientific">Dreissena polymorpha</name>
    <name type="common">Zebra mussel</name>
    <name type="synonym">Mytilus polymorpha</name>
    <dbReference type="NCBI Taxonomy" id="45954"/>
    <lineage>
        <taxon>Eukaryota</taxon>
        <taxon>Metazoa</taxon>
        <taxon>Spiralia</taxon>
        <taxon>Lophotrochozoa</taxon>
        <taxon>Mollusca</taxon>
        <taxon>Bivalvia</taxon>
        <taxon>Autobranchia</taxon>
        <taxon>Heteroconchia</taxon>
        <taxon>Euheterodonta</taxon>
        <taxon>Imparidentia</taxon>
        <taxon>Neoheterodontei</taxon>
        <taxon>Myida</taxon>
        <taxon>Dreissenoidea</taxon>
        <taxon>Dreissenidae</taxon>
        <taxon>Dreissena</taxon>
    </lineage>
</organism>
<feature type="region of interest" description="Disordered" evidence="1">
    <location>
        <begin position="1"/>
        <end position="60"/>
    </location>
</feature>
<proteinExistence type="predicted"/>
<dbReference type="AlphaFoldDB" id="A0A9D4DS84"/>
<dbReference type="EMBL" id="JAIWYP010000010">
    <property type="protein sequence ID" value="KAH3752869.1"/>
    <property type="molecule type" value="Genomic_DNA"/>
</dbReference>
<feature type="compositionally biased region" description="Polar residues" evidence="1">
    <location>
        <begin position="48"/>
        <end position="60"/>
    </location>
</feature>
<comment type="caution">
    <text evidence="2">The sequence shown here is derived from an EMBL/GenBank/DDBJ whole genome shotgun (WGS) entry which is preliminary data.</text>
</comment>
<sequence length="60" mass="6549">MEMAMPRLQNATRLATEGGTEMDSTGEKKTLTTERDVAPNPRARAQKQRPNSADSTLNSS</sequence>
<keyword evidence="3" id="KW-1185">Reference proteome</keyword>
<feature type="compositionally biased region" description="Basic and acidic residues" evidence="1">
    <location>
        <begin position="25"/>
        <end position="37"/>
    </location>
</feature>
<dbReference type="Proteomes" id="UP000828390">
    <property type="component" value="Unassembled WGS sequence"/>
</dbReference>